<dbReference type="InterPro" id="IPR050612">
    <property type="entry name" value="Prok_Mopterin_Oxidored"/>
</dbReference>
<dbReference type="Gene3D" id="2.40.40.20">
    <property type="match status" value="1"/>
</dbReference>
<gene>
    <name evidence="10" type="ordered locus">Sfum_1318</name>
</gene>
<reference evidence="10 11" key="1">
    <citation type="submission" date="2006-10" db="EMBL/GenBank/DDBJ databases">
        <title>Complete sequence of Syntrophobacter fumaroxidans MPOB.</title>
        <authorList>
            <consortium name="US DOE Joint Genome Institute"/>
            <person name="Copeland A."/>
            <person name="Lucas S."/>
            <person name="Lapidus A."/>
            <person name="Barry K."/>
            <person name="Detter J.C."/>
            <person name="Glavina del Rio T."/>
            <person name="Hammon N."/>
            <person name="Israni S."/>
            <person name="Pitluck S."/>
            <person name="Goltsman E.G."/>
            <person name="Martinez M."/>
            <person name="Schmutz J."/>
            <person name="Larimer F."/>
            <person name="Land M."/>
            <person name="Hauser L."/>
            <person name="Kyrpides N."/>
            <person name="Kim E."/>
            <person name="Boone D.R."/>
            <person name="Brockman F."/>
            <person name="Culley D."/>
            <person name="Ferry J."/>
            <person name="Gunsalus R."/>
            <person name="McInerney M.J."/>
            <person name="Morrison M."/>
            <person name="Plugge C."/>
            <person name="Rohlin L."/>
            <person name="Scholten J."/>
            <person name="Sieber J."/>
            <person name="Stams A.J.M."/>
            <person name="Worm P."/>
            <person name="Henstra A.M."/>
            <person name="Richardson P."/>
        </authorList>
    </citation>
    <scope>NUCLEOTIDE SEQUENCE [LARGE SCALE GENOMIC DNA]</scope>
    <source>
        <strain evidence="11">DSM 10017 / MPOB</strain>
    </source>
</reference>
<dbReference type="PANTHER" id="PTHR43742">
    <property type="entry name" value="TRIMETHYLAMINE-N-OXIDE REDUCTASE"/>
    <property type="match status" value="1"/>
</dbReference>
<dbReference type="STRING" id="335543.Sfum_1318"/>
<evidence type="ECO:0000256" key="1">
    <source>
        <dbReference type="ARBA" id="ARBA00010312"/>
    </source>
</evidence>
<evidence type="ECO:0000313" key="11">
    <source>
        <dbReference type="Proteomes" id="UP000001784"/>
    </source>
</evidence>
<dbReference type="PANTHER" id="PTHR43742:SF9">
    <property type="entry name" value="TETRATHIONATE REDUCTASE SUBUNIT A"/>
    <property type="match status" value="1"/>
</dbReference>
<evidence type="ECO:0000313" key="10">
    <source>
        <dbReference type="EMBL" id="ABK17010.1"/>
    </source>
</evidence>
<dbReference type="FunCoup" id="A0LHV8">
    <property type="interactions" value="309"/>
</dbReference>
<dbReference type="Pfam" id="PF04879">
    <property type="entry name" value="Molybdop_Fe4S4"/>
    <property type="match status" value="1"/>
</dbReference>
<dbReference type="GO" id="GO:0043546">
    <property type="term" value="F:molybdopterin cofactor binding"/>
    <property type="evidence" value="ECO:0007669"/>
    <property type="project" value="InterPro"/>
</dbReference>
<dbReference type="EMBL" id="CP000478">
    <property type="protein sequence ID" value="ABK17010.1"/>
    <property type="molecule type" value="Genomic_DNA"/>
</dbReference>
<dbReference type="SMART" id="SM00926">
    <property type="entry name" value="Molybdop_Fe4S4"/>
    <property type="match status" value="1"/>
</dbReference>
<evidence type="ECO:0000259" key="9">
    <source>
        <dbReference type="PROSITE" id="PS51669"/>
    </source>
</evidence>
<dbReference type="PROSITE" id="PS51669">
    <property type="entry name" value="4FE4S_MOW_BIS_MGD"/>
    <property type="match status" value="1"/>
</dbReference>
<organism evidence="10 11">
    <name type="scientific">Syntrophobacter fumaroxidans (strain DSM 10017 / MPOB)</name>
    <dbReference type="NCBI Taxonomy" id="335543"/>
    <lineage>
        <taxon>Bacteria</taxon>
        <taxon>Pseudomonadati</taxon>
        <taxon>Thermodesulfobacteriota</taxon>
        <taxon>Syntrophobacteria</taxon>
        <taxon>Syntrophobacterales</taxon>
        <taxon>Syntrophobacteraceae</taxon>
        <taxon>Syntrophobacter</taxon>
    </lineage>
</organism>
<dbReference type="Pfam" id="PF01568">
    <property type="entry name" value="Molydop_binding"/>
    <property type="match status" value="1"/>
</dbReference>
<dbReference type="OrthoDB" id="9803192at2"/>
<evidence type="ECO:0000256" key="5">
    <source>
        <dbReference type="ARBA" id="ARBA00022729"/>
    </source>
</evidence>
<dbReference type="GO" id="GO:0051539">
    <property type="term" value="F:4 iron, 4 sulfur cluster binding"/>
    <property type="evidence" value="ECO:0007669"/>
    <property type="project" value="UniProtKB-KW"/>
</dbReference>
<feature type="domain" description="4Fe-4S Mo/W bis-MGD-type" evidence="9">
    <location>
        <begin position="3"/>
        <end position="59"/>
    </location>
</feature>
<dbReference type="InterPro" id="IPR009010">
    <property type="entry name" value="Asp_de-COase-like_dom_sf"/>
</dbReference>
<evidence type="ECO:0000256" key="3">
    <source>
        <dbReference type="ARBA" id="ARBA00022505"/>
    </source>
</evidence>
<evidence type="ECO:0000256" key="6">
    <source>
        <dbReference type="ARBA" id="ARBA00023002"/>
    </source>
</evidence>
<dbReference type="SUPFAM" id="SSF53706">
    <property type="entry name" value="Formate dehydrogenase/DMSO reductase, domains 1-3"/>
    <property type="match status" value="1"/>
</dbReference>
<keyword evidence="7" id="KW-0408">Iron</keyword>
<dbReference type="KEGG" id="sfu:Sfum_1318"/>
<dbReference type="eggNOG" id="COG0243">
    <property type="taxonomic scope" value="Bacteria"/>
</dbReference>
<protein>
    <submittedName>
        <fullName evidence="10">Molybdopterin oxidoreductase</fullName>
    </submittedName>
</protein>
<dbReference type="InterPro" id="IPR006656">
    <property type="entry name" value="Mopterin_OxRdtase"/>
</dbReference>
<proteinExistence type="inferred from homology"/>
<keyword evidence="11" id="KW-1185">Reference proteome</keyword>
<dbReference type="InterPro" id="IPR027467">
    <property type="entry name" value="MopterinOxRdtase_cofactor_BS"/>
</dbReference>
<dbReference type="Proteomes" id="UP000001784">
    <property type="component" value="Chromosome"/>
</dbReference>
<keyword evidence="8" id="KW-0411">Iron-sulfur</keyword>
<dbReference type="Gene3D" id="3.40.228.10">
    <property type="entry name" value="Dimethylsulfoxide Reductase, domain 2"/>
    <property type="match status" value="1"/>
</dbReference>
<keyword evidence="3" id="KW-0500">Molybdenum</keyword>
<sequence>MAKKKVFSVCGMCSVRCPIEVESEDGVCTFIQGNPHAAGIEKALCARGGAGIALIDDDERPRHPLIRAGKRGEGKWRGVSWDEALDHVAGALKRIMESHGGRSILFSDRGGPFRDLHQAFVRGLGSPNYSNHDASCARNVEHAALSLFGLSRKDLVYDYRNAGHVVLQTRNLFESINVKEVNDLVAAISHGCKLTVVDIRHTRTAAKADRFFMIRPGTDYAFNLAVIHVLLRERLYDEDFAGRHIKDLDRLEAFVRPYTPRWAEGETGIPAEEIASLARSLAEAGPAVLWHPGWMTARYTDSFYVCRSAYIINALLGAIGAKGGLPLANTPGAVGRKGLKKLVDLFPKPGEKRADGVGWRHPQFDPGAGLLHLAFKAMQAGDPYPLKAYIAYRHDPLMGFPDPEALKGIFEKLDLLVSVTFSWSDTAWFSDVVLPLSPYLERESILACKNGLKPYFFVRQRAVEPRFDTRADWEILGGLAKRLGMVPLCFETIEDLWNYQLQGTGVRIEDFAATGMVPLVDKPHYRELDETALKTPSGRIELVSDRLEGAGLPSLKPYEPPKKAEKGKFRITFGRCPVHTQGHTMNNPLLHEQMPENVLWMNREAGENMNLENGEEVEVSGSGYRGRIKVRLTDFIHPEAVFLVHGFGHSLPVETRAFGKGLSDSLFMRGGLEVWDEAGGGVAMQEHFVTVTKIA</sequence>
<evidence type="ECO:0000256" key="2">
    <source>
        <dbReference type="ARBA" id="ARBA00022485"/>
    </source>
</evidence>
<keyword evidence="6" id="KW-0560">Oxidoreductase</keyword>
<dbReference type="InterPro" id="IPR006963">
    <property type="entry name" value="Mopterin_OxRdtase_4Fe-4S_dom"/>
</dbReference>
<comment type="similarity">
    <text evidence="1">Belongs to the prokaryotic molybdopterin-containing oxidoreductase family.</text>
</comment>
<evidence type="ECO:0000256" key="7">
    <source>
        <dbReference type="ARBA" id="ARBA00023004"/>
    </source>
</evidence>
<dbReference type="Gene3D" id="3.40.50.740">
    <property type="match status" value="1"/>
</dbReference>
<dbReference type="InParanoid" id="A0LHV8"/>
<dbReference type="Pfam" id="PF00384">
    <property type="entry name" value="Molybdopterin"/>
    <property type="match status" value="1"/>
</dbReference>
<keyword evidence="2" id="KW-0004">4Fe-4S</keyword>
<evidence type="ECO:0000256" key="4">
    <source>
        <dbReference type="ARBA" id="ARBA00022723"/>
    </source>
</evidence>
<dbReference type="Gene3D" id="3.30.2070.10">
    <property type="entry name" value="Formate dehydrogenase/DMSO reductase"/>
    <property type="match status" value="1"/>
</dbReference>
<dbReference type="CDD" id="cd02778">
    <property type="entry name" value="MopB_CT_Thiosulfate-R-like"/>
    <property type="match status" value="1"/>
</dbReference>
<dbReference type="InterPro" id="IPR006657">
    <property type="entry name" value="MoPterin_dinucl-bd_dom"/>
</dbReference>
<keyword evidence="5" id="KW-0732">Signal</keyword>
<dbReference type="Gene3D" id="2.20.25.90">
    <property type="entry name" value="ADC-like domains"/>
    <property type="match status" value="1"/>
</dbReference>
<dbReference type="SUPFAM" id="SSF50692">
    <property type="entry name" value="ADC-like"/>
    <property type="match status" value="1"/>
</dbReference>
<dbReference type="PROSITE" id="PS00551">
    <property type="entry name" value="MOLYBDOPTERIN_PROK_1"/>
    <property type="match status" value="1"/>
</dbReference>
<name>A0LHV8_SYNFM</name>
<dbReference type="GO" id="GO:0046872">
    <property type="term" value="F:metal ion binding"/>
    <property type="evidence" value="ECO:0007669"/>
    <property type="project" value="UniProtKB-KW"/>
</dbReference>
<dbReference type="GO" id="GO:0016491">
    <property type="term" value="F:oxidoreductase activity"/>
    <property type="evidence" value="ECO:0007669"/>
    <property type="project" value="UniProtKB-KW"/>
</dbReference>
<keyword evidence="4" id="KW-0479">Metal-binding</keyword>
<accession>A0LHV8</accession>
<dbReference type="HOGENOM" id="CLU_000422_13_3_7"/>
<dbReference type="RefSeq" id="WP_011698181.1">
    <property type="nucleotide sequence ID" value="NC_008554.1"/>
</dbReference>
<dbReference type="AlphaFoldDB" id="A0LHV8"/>
<dbReference type="CDD" id="cd02755">
    <property type="entry name" value="MopB_Thiosulfate-R-like"/>
    <property type="match status" value="1"/>
</dbReference>
<evidence type="ECO:0000256" key="8">
    <source>
        <dbReference type="ARBA" id="ARBA00023014"/>
    </source>
</evidence>